<evidence type="ECO:0000256" key="1">
    <source>
        <dbReference type="ARBA" id="ARBA00001933"/>
    </source>
</evidence>
<organism evidence="10 11">
    <name type="scientific">Iocasia fonsfrigidae</name>
    <dbReference type="NCBI Taxonomy" id="2682810"/>
    <lineage>
        <taxon>Bacteria</taxon>
        <taxon>Bacillati</taxon>
        <taxon>Bacillota</taxon>
        <taxon>Clostridia</taxon>
        <taxon>Halanaerobiales</taxon>
        <taxon>Halanaerobiaceae</taxon>
        <taxon>Iocasia</taxon>
    </lineage>
</organism>
<dbReference type="GO" id="GO:0004400">
    <property type="term" value="F:histidinol-phosphate transaminase activity"/>
    <property type="evidence" value="ECO:0007669"/>
    <property type="project" value="UniProtKB-UniRule"/>
</dbReference>
<proteinExistence type="inferred from homology"/>
<keyword evidence="6 8" id="KW-0663">Pyridoxal phosphate</keyword>
<dbReference type="InterPro" id="IPR015424">
    <property type="entry name" value="PyrdxlP-dep_Trfase"/>
</dbReference>
<evidence type="ECO:0000313" key="10">
    <source>
        <dbReference type="EMBL" id="QTL98003.1"/>
    </source>
</evidence>
<evidence type="ECO:0000256" key="3">
    <source>
        <dbReference type="ARBA" id="ARBA00011738"/>
    </source>
</evidence>
<evidence type="ECO:0000256" key="5">
    <source>
        <dbReference type="ARBA" id="ARBA00022679"/>
    </source>
</evidence>
<evidence type="ECO:0000256" key="4">
    <source>
        <dbReference type="ARBA" id="ARBA00022576"/>
    </source>
</evidence>
<sequence>MTRFWSEKTRRVEPYVPGEQPLDKKYIKLNTNENPYPPSPAVKEAIVSNVSKLSLYPDPDCTALKELIAPKESLNIENVFIGNGSDEVLAFSFMAFFDPDSTILFPEITYSFYPVYSSLFNINYNFISMKKDFTFHKTDFFQKNDGIIFANPNAPTGIYLTLDNIEEILLGNRDSLMIVDEAYIDFAGEPSAVALIKNYDNLLVVRTFSKSRSLAGLRVGYALGQPSLIEGLERIKNSINSYTIDRLALAGAQAALEDEDYYKETIKMIIRTRNNTADKLEDYGFKVLPSSSNFLFVSHPDYNAEDLFYVLKEKGVLVRYFKQNKIDNYLRISVGSSEEMNTFLSVIRELLEGF</sequence>
<comment type="similarity">
    <text evidence="8">Belongs to the class-II pyridoxal-phosphate-dependent aminotransferase family. Histidinol-phosphate aminotransferase subfamily.</text>
</comment>
<dbReference type="GO" id="GO:0000105">
    <property type="term" value="P:L-histidine biosynthetic process"/>
    <property type="evidence" value="ECO:0007669"/>
    <property type="project" value="UniProtKB-UniRule"/>
</dbReference>
<dbReference type="AlphaFoldDB" id="A0A8A7K880"/>
<comment type="catalytic activity">
    <reaction evidence="7 8">
        <text>L-histidinol phosphate + 2-oxoglutarate = 3-(imidazol-4-yl)-2-oxopropyl phosphate + L-glutamate</text>
        <dbReference type="Rhea" id="RHEA:23744"/>
        <dbReference type="ChEBI" id="CHEBI:16810"/>
        <dbReference type="ChEBI" id="CHEBI:29985"/>
        <dbReference type="ChEBI" id="CHEBI:57766"/>
        <dbReference type="ChEBI" id="CHEBI:57980"/>
        <dbReference type="EC" id="2.6.1.9"/>
    </reaction>
</comment>
<keyword evidence="8" id="KW-0028">Amino-acid biosynthesis</keyword>
<dbReference type="InterPro" id="IPR015422">
    <property type="entry name" value="PyrdxlP-dep_Trfase_small"/>
</dbReference>
<dbReference type="GO" id="GO:0030170">
    <property type="term" value="F:pyridoxal phosphate binding"/>
    <property type="evidence" value="ECO:0007669"/>
    <property type="project" value="InterPro"/>
</dbReference>
<dbReference type="KEGG" id="ifn:GM661_08425"/>
<dbReference type="RefSeq" id="WP_230869599.1">
    <property type="nucleotide sequence ID" value="NZ_CP046640.1"/>
</dbReference>
<evidence type="ECO:0000259" key="9">
    <source>
        <dbReference type="Pfam" id="PF00155"/>
    </source>
</evidence>
<dbReference type="Gene3D" id="3.90.1150.10">
    <property type="entry name" value="Aspartate Aminotransferase, domain 1"/>
    <property type="match status" value="1"/>
</dbReference>
<evidence type="ECO:0000256" key="8">
    <source>
        <dbReference type="HAMAP-Rule" id="MF_01023"/>
    </source>
</evidence>
<dbReference type="CDD" id="cd00609">
    <property type="entry name" value="AAT_like"/>
    <property type="match status" value="1"/>
</dbReference>
<feature type="modified residue" description="N6-(pyridoxal phosphate)lysine" evidence="8">
    <location>
        <position position="210"/>
    </location>
</feature>
<reference evidence="10" key="1">
    <citation type="submission" date="2019-12" db="EMBL/GenBank/DDBJ databases">
        <authorList>
            <person name="zhang j."/>
            <person name="sun C.M."/>
        </authorList>
    </citation>
    <scope>NUCLEOTIDE SEQUENCE</scope>
    <source>
        <strain evidence="10">NS-1</strain>
    </source>
</reference>
<dbReference type="SUPFAM" id="SSF53383">
    <property type="entry name" value="PLP-dependent transferases"/>
    <property type="match status" value="1"/>
</dbReference>
<keyword evidence="4 8" id="KW-0032">Aminotransferase</keyword>
<comment type="cofactor">
    <cofactor evidence="1 8">
        <name>pyridoxal 5'-phosphate</name>
        <dbReference type="ChEBI" id="CHEBI:597326"/>
    </cofactor>
</comment>
<name>A0A8A7K880_9FIRM</name>
<comment type="subunit">
    <text evidence="3 8">Homodimer.</text>
</comment>
<feature type="domain" description="Aminotransferase class I/classII large" evidence="9">
    <location>
        <begin position="25"/>
        <end position="347"/>
    </location>
</feature>
<evidence type="ECO:0000256" key="2">
    <source>
        <dbReference type="ARBA" id="ARBA00005011"/>
    </source>
</evidence>
<dbReference type="InterPro" id="IPR004839">
    <property type="entry name" value="Aminotransferase_I/II_large"/>
</dbReference>
<dbReference type="UniPathway" id="UPA00031">
    <property type="reaction ID" value="UER00012"/>
</dbReference>
<dbReference type="PROSITE" id="PS00599">
    <property type="entry name" value="AA_TRANSFER_CLASS_2"/>
    <property type="match status" value="1"/>
</dbReference>
<dbReference type="InterPro" id="IPR005861">
    <property type="entry name" value="HisP_aminotrans"/>
</dbReference>
<keyword evidence="11" id="KW-1185">Reference proteome</keyword>
<dbReference type="PANTHER" id="PTHR43643">
    <property type="entry name" value="HISTIDINOL-PHOSPHATE AMINOTRANSFERASE 2"/>
    <property type="match status" value="1"/>
</dbReference>
<protein>
    <recommendedName>
        <fullName evidence="8">Histidinol-phosphate aminotransferase</fullName>
        <ecNumber evidence="8">2.6.1.9</ecNumber>
    </recommendedName>
    <alternativeName>
        <fullName evidence="8">Imidazole acetol-phosphate transaminase</fullName>
    </alternativeName>
</protein>
<dbReference type="PANTHER" id="PTHR43643:SF3">
    <property type="entry name" value="HISTIDINOL-PHOSPHATE AMINOTRANSFERASE"/>
    <property type="match status" value="1"/>
</dbReference>
<evidence type="ECO:0000313" key="11">
    <source>
        <dbReference type="Proteomes" id="UP000665020"/>
    </source>
</evidence>
<keyword evidence="8" id="KW-0368">Histidine biosynthesis</keyword>
<dbReference type="HAMAP" id="MF_01023">
    <property type="entry name" value="HisC_aminotrans_2"/>
    <property type="match status" value="1"/>
</dbReference>
<gene>
    <name evidence="8" type="primary">hisC</name>
    <name evidence="10" type="ORF">GM661_08425</name>
</gene>
<evidence type="ECO:0000256" key="6">
    <source>
        <dbReference type="ARBA" id="ARBA00022898"/>
    </source>
</evidence>
<comment type="pathway">
    <text evidence="2 8">Amino-acid biosynthesis; L-histidine biosynthesis; L-histidine from 5-phospho-alpha-D-ribose 1-diphosphate: step 7/9.</text>
</comment>
<dbReference type="Proteomes" id="UP000665020">
    <property type="component" value="Chromosome"/>
</dbReference>
<accession>A0A8A7K880</accession>
<evidence type="ECO:0000256" key="7">
    <source>
        <dbReference type="ARBA" id="ARBA00047481"/>
    </source>
</evidence>
<dbReference type="InterPro" id="IPR015421">
    <property type="entry name" value="PyrdxlP-dep_Trfase_major"/>
</dbReference>
<dbReference type="EMBL" id="CP046640">
    <property type="protein sequence ID" value="QTL98003.1"/>
    <property type="molecule type" value="Genomic_DNA"/>
</dbReference>
<dbReference type="InterPro" id="IPR050106">
    <property type="entry name" value="HistidinolP_aminotransfase"/>
</dbReference>
<keyword evidence="5 8" id="KW-0808">Transferase</keyword>
<dbReference type="Gene3D" id="3.40.640.10">
    <property type="entry name" value="Type I PLP-dependent aspartate aminotransferase-like (Major domain)"/>
    <property type="match status" value="1"/>
</dbReference>
<dbReference type="NCBIfam" id="TIGR01141">
    <property type="entry name" value="hisC"/>
    <property type="match status" value="1"/>
</dbReference>
<dbReference type="InterPro" id="IPR001917">
    <property type="entry name" value="Aminotrans_II_pyridoxalP_BS"/>
</dbReference>
<dbReference type="EC" id="2.6.1.9" evidence="8"/>
<dbReference type="Pfam" id="PF00155">
    <property type="entry name" value="Aminotran_1_2"/>
    <property type="match status" value="1"/>
</dbReference>